<keyword evidence="4" id="KW-0472">Membrane</keyword>
<dbReference type="AlphaFoldDB" id="A0A3S4V5M6"/>
<feature type="domain" description="DUF5631" evidence="2">
    <location>
        <begin position="338"/>
        <end position="430"/>
    </location>
</feature>
<sequence length="443" mass="48543">MRRATEQALSVPAFRTPVDCTPWVLGGLWPTELNEPRPETASLAAYLRNDLHRIADSANQKLREINEAGLAEPARQAEEARVINVARAFAVLRVESTIRHLRQEPLGFQPEYLSLGTVPDEPTRVVRREHSEPTVVIEHHDAERPTAAAPPEMAADVPPPPSEAPEIDWATVKSDPLAEPQPAPVRMPEPTPEPEPTPDPPAPVRMPTPQPDPPTPPAPRRDKAVAATQVESSDSRLRRLLTFVARQEPGLAWAVGDRSDGSTVLATDLAHGWIPPGVSLPAGVELLLPQRRRGNLNDIIGHTEHRLTYRPGDGFASPTDLDVTSPDLDVRRLEAVPDLGWRLAEATHWRDGLPRMVHTMAKAGAAGTGVVDAELDVLRVHLDTARYQVFSQYPDVGDRLFCNCLLLAATEAIASGDQVAANYHFAWYIELTAVKVEGWGQQP</sequence>
<feature type="compositionally biased region" description="Basic and acidic residues" evidence="1">
    <location>
        <begin position="132"/>
        <end position="144"/>
    </location>
</feature>
<gene>
    <name evidence="4" type="ORF">NCTC10485_00066</name>
</gene>
<feature type="compositionally biased region" description="Low complexity" evidence="1">
    <location>
        <begin position="145"/>
        <end position="156"/>
    </location>
</feature>
<feature type="compositionally biased region" description="Pro residues" evidence="1">
    <location>
        <begin position="179"/>
        <end position="218"/>
    </location>
</feature>
<reference evidence="4 5" key="1">
    <citation type="submission" date="2018-12" db="EMBL/GenBank/DDBJ databases">
        <authorList>
            <consortium name="Pathogen Informatics"/>
        </authorList>
    </citation>
    <scope>NUCLEOTIDE SEQUENCE [LARGE SCALE GENOMIC DNA]</scope>
    <source>
        <strain evidence="4 5">NCTC10485</strain>
    </source>
</reference>
<dbReference type="InterPro" id="IPR040604">
    <property type="entry name" value="DUF5632"/>
</dbReference>
<evidence type="ECO:0000256" key="1">
    <source>
        <dbReference type="SAM" id="MobiDB-lite"/>
    </source>
</evidence>
<evidence type="ECO:0000259" key="2">
    <source>
        <dbReference type="Pfam" id="PF18645"/>
    </source>
</evidence>
<dbReference type="Pfam" id="PF18646">
    <property type="entry name" value="DUF5632"/>
    <property type="match status" value="1"/>
</dbReference>
<organism evidence="4 5">
    <name type="scientific">Mycolicibacterium chitae</name>
    <name type="common">Mycobacterium chitae</name>
    <dbReference type="NCBI Taxonomy" id="1792"/>
    <lineage>
        <taxon>Bacteria</taxon>
        <taxon>Bacillati</taxon>
        <taxon>Actinomycetota</taxon>
        <taxon>Actinomycetes</taxon>
        <taxon>Mycobacteriales</taxon>
        <taxon>Mycobacteriaceae</taxon>
        <taxon>Mycolicibacterium</taxon>
    </lineage>
</organism>
<evidence type="ECO:0000313" key="5">
    <source>
        <dbReference type="Proteomes" id="UP000282551"/>
    </source>
</evidence>
<dbReference type="EMBL" id="LR134355">
    <property type="protein sequence ID" value="VEG44143.1"/>
    <property type="molecule type" value="Genomic_DNA"/>
</dbReference>
<dbReference type="InterPro" id="IPR040833">
    <property type="entry name" value="DUF5631"/>
</dbReference>
<protein>
    <submittedName>
        <fullName evidence="4">Putative transmembrane protein</fullName>
    </submittedName>
</protein>
<proteinExistence type="predicted"/>
<keyword evidence="4" id="KW-0812">Transmembrane</keyword>
<dbReference type="Pfam" id="PF18645">
    <property type="entry name" value="DUF5631"/>
    <property type="match status" value="1"/>
</dbReference>
<feature type="region of interest" description="Disordered" evidence="1">
    <location>
        <begin position="132"/>
        <end position="234"/>
    </location>
</feature>
<evidence type="ECO:0000259" key="3">
    <source>
        <dbReference type="Pfam" id="PF18646"/>
    </source>
</evidence>
<name>A0A3S4V5M6_MYCCI</name>
<feature type="domain" description="DUF5632" evidence="3">
    <location>
        <begin position="231"/>
        <end position="311"/>
    </location>
</feature>
<evidence type="ECO:0000313" key="4">
    <source>
        <dbReference type="EMBL" id="VEG44143.1"/>
    </source>
</evidence>
<accession>A0A3S4V5M6</accession>
<dbReference type="Proteomes" id="UP000282551">
    <property type="component" value="Chromosome"/>
</dbReference>
<keyword evidence="5" id="KW-1185">Reference proteome</keyword>